<reference evidence="1" key="2">
    <citation type="submission" date="2021-09" db="EMBL/GenBank/DDBJ databases">
        <authorList>
            <person name="Gilroy R."/>
        </authorList>
    </citation>
    <scope>NUCLEOTIDE SEQUENCE</scope>
    <source>
        <strain evidence="1">7886</strain>
    </source>
</reference>
<evidence type="ECO:0000313" key="1">
    <source>
        <dbReference type="EMBL" id="HJF87680.1"/>
    </source>
</evidence>
<name>A0A921HSP9_9LACO</name>
<comment type="caution">
    <text evidence="1">The sequence shown here is derived from an EMBL/GenBank/DDBJ whole genome shotgun (WGS) entry which is preliminary data.</text>
</comment>
<organism evidence="1 2">
    <name type="scientific">Companilactobacillus farciminis</name>
    <dbReference type="NCBI Taxonomy" id="1612"/>
    <lineage>
        <taxon>Bacteria</taxon>
        <taxon>Bacillati</taxon>
        <taxon>Bacillota</taxon>
        <taxon>Bacilli</taxon>
        <taxon>Lactobacillales</taxon>
        <taxon>Lactobacillaceae</taxon>
        <taxon>Companilactobacillus</taxon>
    </lineage>
</organism>
<dbReference type="EMBL" id="DYWC01000225">
    <property type="protein sequence ID" value="HJF87680.1"/>
    <property type="molecule type" value="Genomic_DNA"/>
</dbReference>
<dbReference type="AlphaFoldDB" id="A0A921HSP9"/>
<dbReference type="Proteomes" id="UP000747013">
    <property type="component" value="Unassembled WGS sequence"/>
</dbReference>
<accession>A0A921HSP9</accession>
<gene>
    <name evidence="1" type="ORF">K8V88_09625</name>
</gene>
<protein>
    <submittedName>
        <fullName evidence="1">Uncharacterized protein</fullName>
    </submittedName>
</protein>
<reference evidence="1" key="1">
    <citation type="journal article" date="2021" name="PeerJ">
        <title>Extensive microbial diversity within the chicken gut microbiome revealed by metagenomics and culture.</title>
        <authorList>
            <person name="Gilroy R."/>
            <person name="Ravi A."/>
            <person name="Getino M."/>
            <person name="Pursley I."/>
            <person name="Horton D.L."/>
            <person name="Alikhan N.F."/>
            <person name="Baker D."/>
            <person name="Gharbi K."/>
            <person name="Hall N."/>
            <person name="Watson M."/>
            <person name="Adriaenssens E.M."/>
            <person name="Foster-Nyarko E."/>
            <person name="Jarju S."/>
            <person name="Secka A."/>
            <person name="Antonio M."/>
            <person name="Oren A."/>
            <person name="Chaudhuri R.R."/>
            <person name="La Ragione R."/>
            <person name="Hildebrand F."/>
            <person name="Pallen M.J."/>
        </authorList>
    </citation>
    <scope>NUCLEOTIDE SEQUENCE</scope>
    <source>
        <strain evidence="1">7886</strain>
    </source>
</reference>
<evidence type="ECO:0000313" key="2">
    <source>
        <dbReference type="Proteomes" id="UP000747013"/>
    </source>
</evidence>
<sequence length="99" mass="11328">MKQDLINLMQDFSDHGYEFERVVRTYQREQILPEQLDGKLDTLADTPAFVSRGVLRSQRLVLLLVVEPSGAVVTVASLSDKSGEKLLERRLKKMIKKLK</sequence>
<proteinExistence type="predicted"/>